<dbReference type="NCBIfam" id="TIGR00089">
    <property type="entry name" value="MiaB/RimO family radical SAM methylthiotransferase"/>
    <property type="match status" value="1"/>
</dbReference>
<dbReference type="KEGG" id="psl:Psta_2409"/>
<dbReference type="InterPro" id="IPR007197">
    <property type="entry name" value="rSAM"/>
</dbReference>
<evidence type="ECO:0000259" key="9">
    <source>
        <dbReference type="PROSITE" id="PS51449"/>
    </source>
</evidence>
<dbReference type="PROSITE" id="PS51918">
    <property type="entry name" value="RADICAL_SAM"/>
    <property type="match status" value="1"/>
</dbReference>
<dbReference type="AlphaFoldDB" id="D2R4L3"/>
<dbReference type="NCBIfam" id="TIGR01579">
    <property type="entry name" value="MiaB-like-C"/>
    <property type="match status" value="1"/>
</dbReference>
<dbReference type="Proteomes" id="UP000001887">
    <property type="component" value="Chromosome"/>
</dbReference>
<organism evidence="11 12">
    <name type="scientific">Pirellula staleyi (strain ATCC 27377 / DSM 6068 / ICPB 4128)</name>
    <name type="common">Pirella staleyi</name>
    <dbReference type="NCBI Taxonomy" id="530564"/>
    <lineage>
        <taxon>Bacteria</taxon>
        <taxon>Pseudomonadati</taxon>
        <taxon>Planctomycetota</taxon>
        <taxon>Planctomycetia</taxon>
        <taxon>Pirellulales</taxon>
        <taxon>Pirellulaceae</taxon>
        <taxon>Pirellula</taxon>
    </lineage>
</organism>
<dbReference type="SFLD" id="SFLDG01061">
    <property type="entry name" value="methylthiotransferase"/>
    <property type="match status" value="1"/>
</dbReference>
<keyword evidence="12" id="KW-1185">Reference proteome</keyword>
<dbReference type="InterPro" id="IPR013848">
    <property type="entry name" value="Methylthiotransferase_N"/>
</dbReference>
<dbReference type="HOGENOM" id="CLU_018697_1_0_0"/>
<evidence type="ECO:0000256" key="3">
    <source>
        <dbReference type="ARBA" id="ARBA00022490"/>
    </source>
</evidence>
<protein>
    <submittedName>
        <fullName evidence="11">MiaB-like tRNA modifying enzyme</fullName>
        <ecNumber evidence="11">1.3.1.74</ecNumber>
    </submittedName>
</protein>
<dbReference type="InterPro" id="IPR038135">
    <property type="entry name" value="Methylthiotransferase_N_sf"/>
</dbReference>
<dbReference type="SFLD" id="SFLDS00029">
    <property type="entry name" value="Radical_SAM"/>
    <property type="match status" value="1"/>
</dbReference>
<evidence type="ECO:0000256" key="7">
    <source>
        <dbReference type="ARBA" id="ARBA00023004"/>
    </source>
</evidence>
<proteinExistence type="predicted"/>
<dbReference type="EC" id="1.3.1.74" evidence="11"/>
<dbReference type="GO" id="GO:0051539">
    <property type="term" value="F:4 iron, 4 sulfur cluster binding"/>
    <property type="evidence" value="ECO:0007669"/>
    <property type="project" value="UniProtKB-KW"/>
</dbReference>
<sequence length="435" mass="48584">MTASLRTVTLGCKVNQYETELVREGLVRFGYHDAVEDEQAQLCVVNTCTVTSDGDSKSRYTIRKLARENPDSRIVVMGCYATRAPDELLKLPNVVEVVTDKRELPDVLQRYGVIDLPSGISRFGTRHRAYVKVQDGCLLRCSYCIIPQVRPHVSSRPLQHIVEEVQRLVANGYREVVLTGVHLGHYGVESNWNKPKEAWLRLSTLLRELVKLPGDFRLRLSSIEATEVTRELISVMADNRQRIAPHLHLCLQSGSDSVLRRMRRRWSSRMFIDRCQMLRDALDAPAITTDIIVGFPGETEAEFEATLETARASAFSKIHIFPYSARKGTPAAEMPGQISFEVKTERSARLAELEKQMQREYLASLVGKPLELLVEGEIDAPPLDASIAPLATSSARMQLGTTCRYVPLELRSNLAGDGDLTIVTPTAVAGDRLIA</sequence>
<keyword evidence="6" id="KW-0479">Metal-binding</keyword>
<evidence type="ECO:0000256" key="8">
    <source>
        <dbReference type="ARBA" id="ARBA00023014"/>
    </source>
</evidence>
<dbReference type="InterPro" id="IPR058240">
    <property type="entry name" value="rSAM_sf"/>
</dbReference>
<dbReference type="InterPro" id="IPR006467">
    <property type="entry name" value="MiaB-like_bact"/>
</dbReference>
<dbReference type="FunFam" id="3.80.30.20:FF:000001">
    <property type="entry name" value="tRNA-2-methylthio-N(6)-dimethylallyladenosine synthase 2"/>
    <property type="match status" value="1"/>
</dbReference>
<dbReference type="EMBL" id="CP001848">
    <property type="protein sequence ID" value="ADB17079.1"/>
    <property type="molecule type" value="Genomic_DNA"/>
</dbReference>
<dbReference type="GO" id="GO:0046872">
    <property type="term" value="F:metal ion binding"/>
    <property type="evidence" value="ECO:0007669"/>
    <property type="project" value="UniProtKB-KW"/>
</dbReference>
<comment type="cofactor">
    <cofactor evidence="1">
        <name>[4Fe-4S] cluster</name>
        <dbReference type="ChEBI" id="CHEBI:49883"/>
    </cofactor>
</comment>
<evidence type="ECO:0000256" key="4">
    <source>
        <dbReference type="ARBA" id="ARBA00022679"/>
    </source>
</evidence>
<dbReference type="eggNOG" id="COG0621">
    <property type="taxonomic scope" value="Bacteria"/>
</dbReference>
<dbReference type="GO" id="GO:0035598">
    <property type="term" value="F:tRNA (N(6)-L-threonylcarbamoyladenosine(37)-C(2))-methylthiotransferase activity"/>
    <property type="evidence" value="ECO:0007669"/>
    <property type="project" value="TreeGrafter"/>
</dbReference>
<keyword evidence="11" id="KW-0560">Oxidoreductase</keyword>
<dbReference type="OrthoDB" id="9805215at2"/>
<accession>D2R4L3</accession>
<dbReference type="STRING" id="530564.Psta_2409"/>
<feature type="domain" description="Radical SAM core" evidence="10">
    <location>
        <begin position="123"/>
        <end position="360"/>
    </location>
</feature>
<dbReference type="Gene3D" id="3.80.30.20">
    <property type="entry name" value="tm_1862 like domain"/>
    <property type="match status" value="1"/>
</dbReference>
<evidence type="ECO:0000256" key="6">
    <source>
        <dbReference type="ARBA" id="ARBA00022723"/>
    </source>
</evidence>
<name>D2R4L3_PIRSD</name>
<dbReference type="PROSITE" id="PS51449">
    <property type="entry name" value="MTTASE_N"/>
    <property type="match status" value="1"/>
</dbReference>
<evidence type="ECO:0000256" key="1">
    <source>
        <dbReference type="ARBA" id="ARBA00001966"/>
    </source>
</evidence>
<feature type="domain" description="MTTase N-terminal" evidence="9">
    <location>
        <begin position="3"/>
        <end position="113"/>
    </location>
</feature>
<keyword evidence="3" id="KW-0963">Cytoplasm</keyword>
<keyword evidence="7" id="KW-0408">Iron</keyword>
<dbReference type="GO" id="GO:0032440">
    <property type="term" value="F:2-alkenal reductase [NAD(P)H] activity"/>
    <property type="evidence" value="ECO:0007669"/>
    <property type="project" value="UniProtKB-EC"/>
</dbReference>
<dbReference type="CDD" id="cd01335">
    <property type="entry name" value="Radical_SAM"/>
    <property type="match status" value="1"/>
</dbReference>
<gene>
    <name evidence="11" type="ordered locus">Psta_2409</name>
</gene>
<dbReference type="SFLD" id="SFLDG01082">
    <property type="entry name" value="B12-binding_domain_containing"/>
    <property type="match status" value="1"/>
</dbReference>
<dbReference type="InterPro" id="IPR023404">
    <property type="entry name" value="rSAM_horseshoe"/>
</dbReference>
<evidence type="ECO:0000313" key="12">
    <source>
        <dbReference type="Proteomes" id="UP000001887"/>
    </source>
</evidence>
<dbReference type="SUPFAM" id="SSF102114">
    <property type="entry name" value="Radical SAM enzymes"/>
    <property type="match status" value="1"/>
</dbReference>
<dbReference type="PANTHER" id="PTHR11918">
    <property type="entry name" value="RADICAL SAM PROTEINS"/>
    <property type="match status" value="1"/>
</dbReference>
<keyword evidence="4" id="KW-0808">Transferase</keyword>
<evidence type="ECO:0000256" key="2">
    <source>
        <dbReference type="ARBA" id="ARBA00022485"/>
    </source>
</evidence>
<dbReference type="PANTHER" id="PTHR11918:SF45">
    <property type="entry name" value="THREONYLCARBAMOYLADENOSINE TRNA METHYLTHIOTRANSFERASE"/>
    <property type="match status" value="1"/>
</dbReference>
<keyword evidence="8" id="KW-0411">Iron-sulfur</keyword>
<keyword evidence="2" id="KW-0004">4Fe-4S</keyword>
<evidence type="ECO:0000313" key="11">
    <source>
        <dbReference type="EMBL" id="ADB17079.1"/>
    </source>
</evidence>
<evidence type="ECO:0000256" key="5">
    <source>
        <dbReference type="ARBA" id="ARBA00022691"/>
    </source>
</evidence>
<keyword evidence="5" id="KW-0949">S-adenosyl-L-methionine</keyword>
<evidence type="ECO:0000259" key="10">
    <source>
        <dbReference type="PROSITE" id="PS51918"/>
    </source>
</evidence>
<reference evidence="11 12" key="1">
    <citation type="journal article" date="2009" name="Stand. Genomic Sci.">
        <title>Complete genome sequence of Pirellula staleyi type strain (ATCC 27377).</title>
        <authorList>
            <person name="Clum A."/>
            <person name="Tindall B.J."/>
            <person name="Sikorski J."/>
            <person name="Ivanova N."/>
            <person name="Mavrommatis K."/>
            <person name="Lucas S."/>
            <person name="Glavina del Rio T."/>
            <person name="Nolan M."/>
            <person name="Chen F."/>
            <person name="Tice H."/>
            <person name="Pitluck S."/>
            <person name="Cheng J.F."/>
            <person name="Chertkov O."/>
            <person name="Brettin T."/>
            <person name="Han C."/>
            <person name="Detter J.C."/>
            <person name="Kuske C."/>
            <person name="Bruce D."/>
            <person name="Goodwin L."/>
            <person name="Ovchinikova G."/>
            <person name="Pati A."/>
            <person name="Mikhailova N."/>
            <person name="Chen A."/>
            <person name="Palaniappan K."/>
            <person name="Land M."/>
            <person name="Hauser L."/>
            <person name="Chang Y.J."/>
            <person name="Jeffries C.D."/>
            <person name="Chain P."/>
            <person name="Rohde M."/>
            <person name="Goker M."/>
            <person name="Bristow J."/>
            <person name="Eisen J.A."/>
            <person name="Markowitz V."/>
            <person name="Hugenholtz P."/>
            <person name="Kyrpides N.C."/>
            <person name="Klenk H.P."/>
            <person name="Lapidus A."/>
        </authorList>
    </citation>
    <scope>NUCLEOTIDE SEQUENCE [LARGE SCALE GENOMIC DNA]</scope>
    <source>
        <strain evidence="12">ATCC 27377 / DSM 6068 / ICPB 4128</strain>
    </source>
</reference>
<dbReference type="InterPro" id="IPR006638">
    <property type="entry name" value="Elp3/MiaA/NifB-like_rSAM"/>
</dbReference>
<dbReference type="InterPro" id="IPR005839">
    <property type="entry name" value="Methylthiotransferase"/>
</dbReference>
<dbReference type="Gene3D" id="3.40.50.12160">
    <property type="entry name" value="Methylthiotransferase, N-terminal domain"/>
    <property type="match status" value="1"/>
</dbReference>
<dbReference type="SMART" id="SM00729">
    <property type="entry name" value="Elp3"/>
    <property type="match status" value="1"/>
</dbReference>
<dbReference type="Pfam" id="PF00919">
    <property type="entry name" value="UPF0004"/>
    <property type="match status" value="1"/>
</dbReference>
<dbReference type="Pfam" id="PF04055">
    <property type="entry name" value="Radical_SAM"/>
    <property type="match status" value="1"/>
</dbReference>